<sequence length="233" mass="26911">MGRLSAADGLLQHVNSSEDFPPMLLRLHRLPRVASSFWIDCSRLEGFSLITGKIKCWIMKAGFKLALKLRGVRDRMPLDHTCEAIYFILDRKKRQWWKCCRQVIPPLIFACQEVEPTGWYAQRNEHGVTMPFSHEDAQMCFREKSSPDQNCPMLFCDNIRENCVTVGEMGKDASWLVPKKPKGKLSLLDRIKGFLGNMHIPDVQVYHWTMPPVLLLTPQEVRALPQRRSADFL</sequence>
<proteinExistence type="predicted"/>
<name>A0A1Q9EY86_SYMMI</name>
<dbReference type="Proteomes" id="UP000186817">
    <property type="component" value="Unassembled WGS sequence"/>
</dbReference>
<dbReference type="AlphaFoldDB" id="A0A1Q9EY86"/>
<accession>A0A1Q9EY86</accession>
<dbReference type="OrthoDB" id="408342at2759"/>
<dbReference type="EMBL" id="LSRX01000044">
    <property type="protein sequence ID" value="OLQ12379.1"/>
    <property type="molecule type" value="Genomic_DNA"/>
</dbReference>
<protein>
    <submittedName>
        <fullName evidence="1">Uncharacterized protein</fullName>
    </submittedName>
</protein>
<keyword evidence="2" id="KW-1185">Reference proteome</keyword>
<organism evidence="1 2">
    <name type="scientific">Symbiodinium microadriaticum</name>
    <name type="common">Dinoflagellate</name>
    <name type="synonym">Zooxanthella microadriatica</name>
    <dbReference type="NCBI Taxonomy" id="2951"/>
    <lineage>
        <taxon>Eukaryota</taxon>
        <taxon>Sar</taxon>
        <taxon>Alveolata</taxon>
        <taxon>Dinophyceae</taxon>
        <taxon>Suessiales</taxon>
        <taxon>Symbiodiniaceae</taxon>
        <taxon>Symbiodinium</taxon>
    </lineage>
</organism>
<evidence type="ECO:0000313" key="2">
    <source>
        <dbReference type="Proteomes" id="UP000186817"/>
    </source>
</evidence>
<reference evidence="1 2" key="1">
    <citation type="submission" date="2016-02" db="EMBL/GenBank/DDBJ databases">
        <title>Genome analysis of coral dinoflagellate symbionts highlights evolutionary adaptations to a symbiotic lifestyle.</title>
        <authorList>
            <person name="Aranda M."/>
            <person name="Li Y."/>
            <person name="Liew Y.J."/>
            <person name="Baumgarten S."/>
            <person name="Simakov O."/>
            <person name="Wilson M."/>
            <person name="Piel J."/>
            <person name="Ashoor H."/>
            <person name="Bougouffa S."/>
            <person name="Bajic V.B."/>
            <person name="Ryu T."/>
            <person name="Ravasi T."/>
            <person name="Bayer T."/>
            <person name="Micklem G."/>
            <person name="Kim H."/>
            <person name="Bhak J."/>
            <person name="Lajeunesse T.C."/>
            <person name="Voolstra C.R."/>
        </authorList>
    </citation>
    <scope>NUCLEOTIDE SEQUENCE [LARGE SCALE GENOMIC DNA]</scope>
    <source>
        <strain evidence="1 2">CCMP2467</strain>
    </source>
</reference>
<gene>
    <name evidence="1" type="ORF">AK812_SmicGene3702</name>
</gene>
<comment type="caution">
    <text evidence="1">The sequence shown here is derived from an EMBL/GenBank/DDBJ whole genome shotgun (WGS) entry which is preliminary data.</text>
</comment>
<evidence type="ECO:0000313" key="1">
    <source>
        <dbReference type="EMBL" id="OLQ12379.1"/>
    </source>
</evidence>